<dbReference type="CDD" id="cd00082">
    <property type="entry name" value="HisKA"/>
    <property type="match status" value="1"/>
</dbReference>
<proteinExistence type="predicted"/>
<evidence type="ECO:0000256" key="5">
    <source>
        <dbReference type="ARBA" id="ARBA00022679"/>
    </source>
</evidence>
<dbReference type="InterPro" id="IPR003661">
    <property type="entry name" value="HisK_dim/P_dom"/>
</dbReference>
<comment type="subcellular location">
    <subcellularLocation>
        <location evidence="2">Cell membrane</location>
    </subcellularLocation>
</comment>
<dbReference type="InterPro" id="IPR004358">
    <property type="entry name" value="Sig_transdc_His_kin-like_C"/>
</dbReference>
<dbReference type="Pfam" id="PF02518">
    <property type="entry name" value="HATPase_c"/>
    <property type="match status" value="1"/>
</dbReference>
<dbReference type="SUPFAM" id="SSF55874">
    <property type="entry name" value="ATPase domain of HSP90 chaperone/DNA topoisomerase II/histidine kinase"/>
    <property type="match status" value="1"/>
</dbReference>
<dbReference type="SUPFAM" id="SSF47384">
    <property type="entry name" value="Homodimeric domain of signal transducing histidine kinase"/>
    <property type="match status" value="1"/>
</dbReference>
<dbReference type="InterPro" id="IPR036890">
    <property type="entry name" value="HATPase_C_sf"/>
</dbReference>
<dbReference type="PANTHER" id="PTHR45436:SF5">
    <property type="entry name" value="SENSOR HISTIDINE KINASE TRCS"/>
    <property type="match status" value="1"/>
</dbReference>
<feature type="transmembrane region" description="Helical" evidence="11">
    <location>
        <begin position="21"/>
        <end position="43"/>
    </location>
</feature>
<accession>A0ABP9IAQ4</accession>
<keyword evidence="4" id="KW-0597">Phosphoprotein</keyword>
<evidence type="ECO:0000256" key="9">
    <source>
        <dbReference type="ARBA" id="ARBA00023012"/>
    </source>
</evidence>
<evidence type="ECO:0000256" key="1">
    <source>
        <dbReference type="ARBA" id="ARBA00000085"/>
    </source>
</evidence>
<keyword evidence="5" id="KW-0808">Transferase</keyword>
<sequence>MRRHHRPGSAERRPHSVAMRAKLALSSIVVLAVGLALLIWFSMMGIRHYLVSGIDNDLTSGRDSIEKMHMTRAQFSAIGSVFGLHDALEAAGLHGNTFVLIDADGTALPLAGSDPTAVQRALAAAARGPGGMAAHEKPFDVSAGGKPYRAVVAALPDGEFVLLARTMDDANGVVDKVVHMELAVGGVLVLLLGTFIYCGARWRLRPLEDMVDTASGIAEGGPDRPDLSARVAPRKRSFAEVEQLRTALNAMLHQVEGAFKTREHAAAHLKQFVADASHELRTPLAAIRGYLQLYEKGMLTTPEEERRALSRMSFEAERMARLVDELLALARLDQRPSVQCRPVDLAALVRGAAADLSAQQPERRVEVDAPDACLVLGDEATLCQIVANLLANVRTHTPVSADVRVSVADDGDRRVLRVRDEGPGMRPQDAERIFDRFFRASRDGGAAADGVVPAETGSGLGMAVVRAAVAANGGTVSVDTAPGAGLTVEVRLPVAAAVSVDDRAAEPAVRS</sequence>
<dbReference type="EC" id="2.7.13.3" evidence="3"/>
<protein>
    <recommendedName>
        <fullName evidence="3">histidine kinase</fullName>
        <ecNumber evidence="3">2.7.13.3</ecNumber>
    </recommendedName>
</protein>
<dbReference type="Proteomes" id="UP001500466">
    <property type="component" value="Unassembled WGS sequence"/>
</dbReference>
<dbReference type="EMBL" id="BAABHS010000047">
    <property type="protein sequence ID" value="GAA4992672.1"/>
    <property type="molecule type" value="Genomic_DNA"/>
</dbReference>
<dbReference type="InterPro" id="IPR003660">
    <property type="entry name" value="HAMP_dom"/>
</dbReference>
<organism evidence="14 15">
    <name type="scientific">Yinghuangia aomiensis</name>
    <dbReference type="NCBI Taxonomy" id="676205"/>
    <lineage>
        <taxon>Bacteria</taxon>
        <taxon>Bacillati</taxon>
        <taxon>Actinomycetota</taxon>
        <taxon>Actinomycetes</taxon>
        <taxon>Kitasatosporales</taxon>
        <taxon>Streptomycetaceae</taxon>
        <taxon>Yinghuangia</taxon>
    </lineage>
</organism>
<dbReference type="PROSITE" id="PS50885">
    <property type="entry name" value="HAMP"/>
    <property type="match status" value="1"/>
</dbReference>
<dbReference type="InterPro" id="IPR036097">
    <property type="entry name" value="HisK_dim/P_sf"/>
</dbReference>
<reference evidence="15" key="1">
    <citation type="journal article" date="2019" name="Int. J. Syst. Evol. Microbiol.">
        <title>The Global Catalogue of Microorganisms (GCM) 10K type strain sequencing project: providing services to taxonomists for standard genome sequencing and annotation.</title>
        <authorList>
            <consortium name="The Broad Institute Genomics Platform"/>
            <consortium name="The Broad Institute Genome Sequencing Center for Infectious Disease"/>
            <person name="Wu L."/>
            <person name="Ma J."/>
        </authorList>
    </citation>
    <scope>NUCLEOTIDE SEQUENCE [LARGE SCALE GENOMIC DNA]</scope>
    <source>
        <strain evidence="15">JCM 17986</strain>
    </source>
</reference>
<evidence type="ECO:0000256" key="6">
    <source>
        <dbReference type="ARBA" id="ARBA00022692"/>
    </source>
</evidence>
<keyword evidence="7" id="KW-0418">Kinase</keyword>
<evidence type="ECO:0000256" key="3">
    <source>
        <dbReference type="ARBA" id="ARBA00012438"/>
    </source>
</evidence>
<comment type="catalytic activity">
    <reaction evidence="1">
        <text>ATP + protein L-histidine = ADP + protein N-phospho-L-histidine.</text>
        <dbReference type="EC" id="2.7.13.3"/>
    </reaction>
</comment>
<dbReference type="PROSITE" id="PS50109">
    <property type="entry name" value="HIS_KIN"/>
    <property type="match status" value="1"/>
</dbReference>
<dbReference type="Pfam" id="PF00512">
    <property type="entry name" value="HisKA"/>
    <property type="match status" value="1"/>
</dbReference>
<evidence type="ECO:0000256" key="11">
    <source>
        <dbReference type="SAM" id="Phobius"/>
    </source>
</evidence>
<dbReference type="RefSeq" id="WP_345680483.1">
    <property type="nucleotide sequence ID" value="NZ_BAABHS010000047.1"/>
</dbReference>
<dbReference type="Gene3D" id="6.10.340.10">
    <property type="match status" value="1"/>
</dbReference>
<keyword evidence="15" id="KW-1185">Reference proteome</keyword>
<evidence type="ECO:0000259" key="13">
    <source>
        <dbReference type="PROSITE" id="PS50885"/>
    </source>
</evidence>
<keyword evidence="10 11" id="KW-0472">Membrane</keyword>
<dbReference type="CDD" id="cd06225">
    <property type="entry name" value="HAMP"/>
    <property type="match status" value="1"/>
</dbReference>
<feature type="domain" description="Histidine kinase" evidence="12">
    <location>
        <begin position="275"/>
        <end position="496"/>
    </location>
</feature>
<name>A0ABP9IAQ4_9ACTN</name>
<keyword evidence="6 11" id="KW-0812">Transmembrane</keyword>
<comment type="caution">
    <text evidence="14">The sequence shown here is derived from an EMBL/GenBank/DDBJ whole genome shotgun (WGS) entry which is preliminary data.</text>
</comment>
<gene>
    <name evidence="14" type="ORF">GCM10023205_76600</name>
</gene>
<feature type="domain" description="HAMP" evidence="13">
    <location>
        <begin position="201"/>
        <end position="260"/>
    </location>
</feature>
<dbReference type="Gene3D" id="1.10.287.130">
    <property type="match status" value="1"/>
</dbReference>
<evidence type="ECO:0000313" key="14">
    <source>
        <dbReference type="EMBL" id="GAA4992672.1"/>
    </source>
</evidence>
<dbReference type="InterPro" id="IPR050428">
    <property type="entry name" value="TCS_sensor_his_kinase"/>
</dbReference>
<dbReference type="InterPro" id="IPR003594">
    <property type="entry name" value="HATPase_dom"/>
</dbReference>
<keyword evidence="9" id="KW-0902">Two-component regulatory system</keyword>
<dbReference type="SMART" id="SM00304">
    <property type="entry name" value="HAMP"/>
    <property type="match status" value="1"/>
</dbReference>
<dbReference type="InterPro" id="IPR005467">
    <property type="entry name" value="His_kinase_dom"/>
</dbReference>
<evidence type="ECO:0000313" key="15">
    <source>
        <dbReference type="Proteomes" id="UP001500466"/>
    </source>
</evidence>
<dbReference type="SMART" id="SM00388">
    <property type="entry name" value="HisKA"/>
    <property type="match status" value="1"/>
</dbReference>
<dbReference type="PRINTS" id="PR00344">
    <property type="entry name" value="BCTRLSENSOR"/>
</dbReference>
<evidence type="ECO:0000256" key="10">
    <source>
        <dbReference type="ARBA" id="ARBA00023136"/>
    </source>
</evidence>
<dbReference type="PANTHER" id="PTHR45436">
    <property type="entry name" value="SENSOR HISTIDINE KINASE YKOH"/>
    <property type="match status" value="1"/>
</dbReference>
<evidence type="ECO:0000259" key="12">
    <source>
        <dbReference type="PROSITE" id="PS50109"/>
    </source>
</evidence>
<evidence type="ECO:0000256" key="7">
    <source>
        <dbReference type="ARBA" id="ARBA00022777"/>
    </source>
</evidence>
<evidence type="ECO:0000256" key="2">
    <source>
        <dbReference type="ARBA" id="ARBA00004236"/>
    </source>
</evidence>
<keyword evidence="8 11" id="KW-1133">Transmembrane helix</keyword>
<dbReference type="SMART" id="SM00387">
    <property type="entry name" value="HATPase_c"/>
    <property type="match status" value="1"/>
</dbReference>
<evidence type="ECO:0000256" key="4">
    <source>
        <dbReference type="ARBA" id="ARBA00022553"/>
    </source>
</evidence>
<dbReference type="Gene3D" id="3.30.565.10">
    <property type="entry name" value="Histidine kinase-like ATPase, C-terminal domain"/>
    <property type="match status" value="1"/>
</dbReference>
<evidence type="ECO:0000256" key="8">
    <source>
        <dbReference type="ARBA" id="ARBA00022989"/>
    </source>
</evidence>